<dbReference type="CDD" id="cd00882">
    <property type="entry name" value="Ras_like_GTPase"/>
    <property type="match status" value="1"/>
</dbReference>
<proteinExistence type="predicted"/>
<dbReference type="OrthoDB" id="8954335at2759"/>
<evidence type="ECO:0000313" key="3">
    <source>
        <dbReference type="Proteomes" id="UP000799440"/>
    </source>
</evidence>
<dbReference type="InterPro" id="IPR027417">
    <property type="entry name" value="P-loop_NTPase"/>
</dbReference>
<dbReference type="InterPro" id="IPR006073">
    <property type="entry name" value="GTP-bd"/>
</dbReference>
<accession>A0A6A6UYR1</accession>
<keyword evidence="3" id="KW-1185">Reference proteome</keyword>
<dbReference type="Pfam" id="PF01926">
    <property type="entry name" value="MMR_HSR1"/>
    <property type="match status" value="1"/>
</dbReference>
<feature type="domain" description="G" evidence="1">
    <location>
        <begin position="21"/>
        <end position="120"/>
    </location>
</feature>
<dbReference type="AlphaFoldDB" id="A0A6A6UYR1"/>
<dbReference type="Proteomes" id="UP000799440">
    <property type="component" value="Unassembled WGS sequence"/>
</dbReference>
<protein>
    <recommendedName>
        <fullName evidence="1">G domain-containing protein</fullName>
    </recommendedName>
</protein>
<evidence type="ECO:0000313" key="2">
    <source>
        <dbReference type="EMBL" id="KAF2742656.1"/>
    </source>
</evidence>
<organism evidence="2 3">
    <name type="scientific">Sporormia fimetaria CBS 119925</name>
    <dbReference type="NCBI Taxonomy" id="1340428"/>
    <lineage>
        <taxon>Eukaryota</taxon>
        <taxon>Fungi</taxon>
        <taxon>Dikarya</taxon>
        <taxon>Ascomycota</taxon>
        <taxon>Pezizomycotina</taxon>
        <taxon>Dothideomycetes</taxon>
        <taxon>Pleosporomycetidae</taxon>
        <taxon>Pleosporales</taxon>
        <taxon>Sporormiaceae</taxon>
        <taxon>Sporormia</taxon>
    </lineage>
</organism>
<dbReference type="SUPFAM" id="SSF52540">
    <property type="entry name" value="P-loop containing nucleoside triphosphate hydrolases"/>
    <property type="match status" value="1"/>
</dbReference>
<name>A0A6A6UYR1_9PLEO</name>
<dbReference type="EMBL" id="MU006606">
    <property type="protein sequence ID" value="KAF2742656.1"/>
    <property type="molecule type" value="Genomic_DNA"/>
</dbReference>
<gene>
    <name evidence="2" type="ORF">M011DRAFT_511079</name>
</gene>
<dbReference type="Gene3D" id="3.40.50.300">
    <property type="entry name" value="P-loop containing nucleotide triphosphate hydrolases"/>
    <property type="match status" value="1"/>
</dbReference>
<evidence type="ECO:0000259" key="1">
    <source>
        <dbReference type="Pfam" id="PF01926"/>
    </source>
</evidence>
<sequence length="170" mass="18142">MASSIGAKASTSYLTSKPAVIVLLGPTGSGKSYFIRAATEDPSVKVGHGLESETQAIAAYHTTIDGSAVLLVDTIGFDGTFQSDADVLRQIATWLAQTYANGVRMAGILYMHDIRSVQFGGSAVKNLRMFEKMLGADALNNTVFVANQWADTCCQEAEAKLNELVQSPKF</sequence>
<reference evidence="2" key="1">
    <citation type="journal article" date="2020" name="Stud. Mycol.">
        <title>101 Dothideomycetes genomes: a test case for predicting lifestyles and emergence of pathogens.</title>
        <authorList>
            <person name="Haridas S."/>
            <person name="Albert R."/>
            <person name="Binder M."/>
            <person name="Bloem J."/>
            <person name="Labutti K."/>
            <person name="Salamov A."/>
            <person name="Andreopoulos B."/>
            <person name="Baker S."/>
            <person name="Barry K."/>
            <person name="Bills G."/>
            <person name="Bluhm B."/>
            <person name="Cannon C."/>
            <person name="Castanera R."/>
            <person name="Culley D."/>
            <person name="Daum C."/>
            <person name="Ezra D."/>
            <person name="Gonzalez J."/>
            <person name="Henrissat B."/>
            <person name="Kuo A."/>
            <person name="Liang C."/>
            <person name="Lipzen A."/>
            <person name="Lutzoni F."/>
            <person name="Magnuson J."/>
            <person name="Mondo S."/>
            <person name="Nolan M."/>
            <person name="Ohm R."/>
            <person name="Pangilinan J."/>
            <person name="Park H.-J."/>
            <person name="Ramirez L."/>
            <person name="Alfaro M."/>
            <person name="Sun H."/>
            <person name="Tritt A."/>
            <person name="Yoshinaga Y."/>
            <person name="Zwiers L.-H."/>
            <person name="Turgeon B."/>
            <person name="Goodwin S."/>
            <person name="Spatafora J."/>
            <person name="Crous P."/>
            <person name="Grigoriev I."/>
        </authorList>
    </citation>
    <scope>NUCLEOTIDE SEQUENCE</scope>
    <source>
        <strain evidence="2">CBS 119925</strain>
    </source>
</reference>
<dbReference type="GO" id="GO:0005525">
    <property type="term" value="F:GTP binding"/>
    <property type="evidence" value="ECO:0007669"/>
    <property type="project" value="InterPro"/>
</dbReference>